<sequence>MKVLLGLVFLVDTVKLLVNPVPDSPSIPPIQFSIDMPNSLRDSIHEAISSIRLVDPHTHINPHDPGSHTLADILGYHYYTELVHSAGMPQAQIEEPGISPRELVGRLVKGLPNIQNTANYQWLIEICQTFFDFDDNVITSDNWESLYDTAQSKMNAAQWPEIVLEKSNVESVFLTNDFDDDLQGFDTRTYIPCLRTDDLVFHLAKPETRERLSACSGIAIDGSLSNLRAALNQRFEHFVASGARACAISIPPSFAPTMVSDGRAAKALDHVLTHNLSSEPSHVDALSRRVFWTIAELCDEYGLPFDLMIGVNRRVYPKGVYQGQDLYDSRVSLIQYRELFNAFPDLKFPVSVLASVTNQELVSYSWIFPNVLTNGHWWYSNTPSFIKRDAAARLEAVPQNKQIGYYSDAYKLEFVLPKFGMYRRILAGILADYFVGDCGWSEERAIELGHRVLRGNVDDVFRSPLEALEPEGDGLSESVPSVSSNIVSSGTEDTVSDIDPLIAGVAAAGAVAGTMMKSNSDPQPTLDFLSDDDESPSAVSDSEDAQGDSGISSELADFLASDSVDDPDSGDSTLDLKNEKTVGPQLGTVAEDESFGESFGAMSDDDSTASDSADDSNKVSDDGELAVIDDELLDPLPTDDEISLTSVGDVELTDASDELLDAQSLELEIDPLPLDVGDLSLDDESSADSVAQSAGDKSSLADSEIRMLSGDGAFTPGDEELLLKTDPLTGELQFPVSDSPSADDGQWDLDDVEVIDLEVSGDPAAESSGDLDESSESDPSGADPSDDDDLGFGQGVF</sequence>
<dbReference type="GO" id="GO:0008880">
    <property type="term" value="F:glucuronate isomerase activity"/>
    <property type="evidence" value="ECO:0007669"/>
    <property type="project" value="InterPro"/>
</dbReference>
<reference evidence="2 3" key="1">
    <citation type="submission" date="2019-02" db="EMBL/GenBank/DDBJ databases">
        <title>Deep-cultivation of Planctomycetes and their phenomic and genomic characterization uncovers novel biology.</title>
        <authorList>
            <person name="Wiegand S."/>
            <person name="Jogler M."/>
            <person name="Boedeker C."/>
            <person name="Pinto D."/>
            <person name="Vollmers J."/>
            <person name="Rivas-Marin E."/>
            <person name="Kohn T."/>
            <person name="Peeters S.H."/>
            <person name="Heuer A."/>
            <person name="Rast P."/>
            <person name="Oberbeckmann S."/>
            <person name="Bunk B."/>
            <person name="Jeske O."/>
            <person name="Meyerdierks A."/>
            <person name="Storesund J.E."/>
            <person name="Kallscheuer N."/>
            <person name="Luecker S."/>
            <person name="Lage O.M."/>
            <person name="Pohl T."/>
            <person name="Merkel B.J."/>
            <person name="Hornburger P."/>
            <person name="Mueller R.-W."/>
            <person name="Bruemmer F."/>
            <person name="Labrenz M."/>
            <person name="Spormann A.M."/>
            <person name="Op Den Camp H."/>
            <person name="Overmann J."/>
            <person name="Amann R."/>
            <person name="Jetten M.S.M."/>
            <person name="Mascher T."/>
            <person name="Medema M.H."/>
            <person name="Devos D.P."/>
            <person name="Kaster A.-K."/>
            <person name="Ovreas L."/>
            <person name="Rohde M."/>
            <person name="Galperin M.Y."/>
            <person name="Jogler C."/>
        </authorList>
    </citation>
    <scope>NUCLEOTIDE SEQUENCE [LARGE SCALE GENOMIC DNA]</scope>
    <source>
        <strain evidence="2 3">Pla52n</strain>
    </source>
</reference>
<dbReference type="EMBL" id="SJPN01000006">
    <property type="protein sequence ID" value="TWT98319.1"/>
    <property type="molecule type" value="Genomic_DNA"/>
</dbReference>
<gene>
    <name evidence="2" type="ORF">Pla52n_48310</name>
</gene>
<feature type="region of interest" description="Disordered" evidence="1">
    <location>
        <begin position="674"/>
        <end position="719"/>
    </location>
</feature>
<proteinExistence type="predicted"/>
<dbReference type="Proteomes" id="UP000320176">
    <property type="component" value="Unassembled WGS sequence"/>
</dbReference>
<organism evidence="2 3">
    <name type="scientific">Stieleria varia</name>
    <dbReference type="NCBI Taxonomy" id="2528005"/>
    <lineage>
        <taxon>Bacteria</taxon>
        <taxon>Pseudomonadati</taxon>
        <taxon>Planctomycetota</taxon>
        <taxon>Planctomycetia</taxon>
        <taxon>Pirellulales</taxon>
        <taxon>Pirellulaceae</taxon>
        <taxon>Stieleria</taxon>
    </lineage>
</organism>
<feature type="region of interest" description="Disordered" evidence="1">
    <location>
        <begin position="515"/>
        <end position="642"/>
    </location>
</feature>
<protein>
    <submittedName>
        <fullName evidence="2">Glucuronate isomerase</fullName>
    </submittedName>
</protein>
<feature type="compositionally biased region" description="Low complexity" evidence="1">
    <location>
        <begin position="476"/>
        <end position="489"/>
    </location>
</feature>
<dbReference type="InterPro" id="IPR003766">
    <property type="entry name" value="Uronate_isomerase"/>
</dbReference>
<dbReference type="Gene3D" id="3.20.20.140">
    <property type="entry name" value="Metal-dependent hydrolases"/>
    <property type="match status" value="1"/>
</dbReference>
<name>A0A5C6AFD1_9BACT</name>
<dbReference type="GO" id="GO:0006064">
    <property type="term" value="P:glucuronate catabolic process"/>
    <property type="evidence" value="ECO:0007669"/>
    <property type="project" value="InterPro"/>
</dbReference>
<evidence type="ECO:0000313" key="2">
    <source>
        <dbReference type="EMBL" id="TWT98319.1"/>
    </source>
</evidence>
<evidence type="ECO:0000256" key="1">
    <source>
        <dbReference type="SAM" id="MobiDB-lite"/>
    </source>
</evidence>
<accession>A0A5C6AFD1</accession>
<feature type="region of interest" description="Disordered" evidence="1">
    <location>
        <begin position="468"/>
        <end position="491"/>
    </location>
</feature>
<evidence type="ECO:0000313" key="3">
    <source>
        <dbReference type="Proteomes" id="UP000320176"/>
    </source>
</evidence>
<dbReference type="Pfam" id="PF02614">
    <property type="entry name" value="UxaC"/>
    <property type="match status" value="1"/>
</dbReference>
<comment type="caution">
    <text evidence="2">The sequence shown here is derived from an EMBL/GenBank/DDBJ whole genome shotgun (WGS) entry which is preliminary data.</text>
</comment>
<dbReference type="Gene3D" id="1.10.2020.10">
    <property type="entry name" value="uronate isomerase, domain 2, chain A"/>
    <property type="match status" value="1"/>
</dbReference>
<feature type="region of interest" description="Disordered" evidence="1">
    <location>
        <begin position="759"/>
        <end position="797"/>
    </location>
</feature>
<feature type="compositionally biased region" description="Acidic residues" evidence="1">
    <location>
        <begin position="622"/>
        <end position="642"/>
    </location>
</feature>
<feature type="compositionally biased region" description="Acidic residues" evidence="1">
    <location>
        <begin position="529"/>
        <end position="546"/>
    </location>
</feature>
<feature type="compositionally biased region" description="Acidic residues" evidence="1">
    <location>
        <begin position="603"/>
        <end position="614"/>
    </location>
</feature>
<dbReference type="AlphaFoldDB" id="A0A5C6AFD1"/>
<dbReference type="InterPro" id="IPR032466">
    <property type="entry name" value="Metal_Hydrolase"/>
</dbReference>
<dbReference type="UniPathway" id="UPA00246"/>
<keyword evidence="3" id="KW-1185">Reference proteome</keyword>
<keyword evidence="2" id="KW-0413">Isomerase</keyword>
<dbReference type="SUPFAM" id="SSF51556">
    <property type="entry name" value="Metallo-dependent hydrolases"/>
    <property type="match status" value="1"/>
</dbReference>